<evidence type="ECO:0000256" key="3">
    <source>
        <dbReference type="ARBA" id="ARBA00023128"/>
    </source>
</evidence>
<dbReference type="GO" id="GO:1990904">
    <property type="term" value="C:ribonucleoprotein complex"/>
    <property type="evidence" value="ECO:0007669"/>
    <property type="project" value="UniProtKB-KW"/>
</dbReference>
<dbReference type="InterPro" id="IPR050062">
    <property type="entry name" value="Pro-tRNA_synthetase"/>
</dbReference>
<evidence type="ECO:0000256" key="2">
    <source>
        <dbReference type="ARBA" id="ARBA00022980"/>
    </source>
</evidence>
<dbReference type="Gene3D" id="3.30.980.10">
    <property type="entry name" value="Threonyl-trna Synthetase, Chain A, domain 2"/>
    <property type="match status" value="1"/>
</dbReference>
<dbReference type="InterPro" id="IPR018163">
    <property type="entry name" value="Thr/Ala-tRNA-synth_IIc_edit"/>
</dbReference>
<dbReference type="InterPro" id="IPR012676">
    <property type="entry name" value="TGS-like"/>
</dbReference>
<accession>A0A2P4SR11</accession>
<feature type="non-terminal residue" evidence="8">
    <location>
        <position position="260"/>
    </location>
</feature>
<dbReference type="PANTHER" id="PTHR42753">
    <property type="entry name" value="MITOCHONDRIAL RIBOSOME PROTEIN L39/PROLYL-TRNA LIGASE FAMILY MEMBER"/>
    <property type="match status" value="1"/>
</dbReference>
<dbReference type="OrthoDB" id="5870821at2759"/>
<dbReference type="GO" id="GO:0003723">
    <property type="term" value="F:RNA binding"/>
    <property type="evidence" value="ECO:0007669"/>
    <property type="project" value="TreeGrafter"/>
</dbReference>
<proteinExistence type="inferred from homology"/>
<dbReference type="AlphaFoldDB" id="A0A2P4SR11"/>
<evidence type="ECO:0000256" key="7">
    <source>
        <dbReference type="ARBA" id="ARBA00075914"/>
    </source>
</evidence>
<reference evidence="8 9" key="1">
    <citation type="submission" date="2018-01" db="EMBL/GenBank/DDBJ databases">
        <title>Comparison of the Chinese Bamboo Partridge and Red Junglefowl genome sequences highlights the importance of demography in genome evolution.</title>
        <authorList>
            <person name="Tiley G.P."/>
            <person name="Kimball R.T."/>
            <person name="Braun E.L."/>
            <person name="Burleigh J.G."/>
        </authorList>
    </citation>
    <scope>NUCLEOTIDE SEQUENCE [LARGE SCALE GENOMIC DNA]</scope>
    <source>
        <strain evidence="8">RTK389</strain>
        <tissue evidence="8">Blood</tissue>
    </source>
</reference>
<dbReference type="CDD" id="cd01667">
    <property type="entry name" value="TGS_ThrRS"/>
    <property type="match status" value="1"/>
</dbReference>
<comment type="subcellular location">
    <subcellularLocation>
        <location evidence="1">Mitochondrion</location>
    </subcellularLocation>
</comment>
<evidence type="ECO:0000256" key="1">
    <source>
        <dbReference type="ARBA" id="ARBA00004173"/>
    </source>
</evidence>
<dbReference type="Gene3D" id="3.10.20.30">
    <property type="match status" value="1"/>
</dbReference>
<keyword evidence="2" id="KW-0689">Ribosomal protein</keyword>
<dbReference type="PANTHER" id="PTHR42753:SF9">
    <property type="entry name" value="LARGE RIBOSOMAL SUBUNIT PROTEIN ML39"/>
    <property type="match status" value="1"/>
</dbReference>
<dbReference type="EMBL" id="PPHD01028257">
    <property type="protein sequence ID" value="POI26531.1"/>
    <property type="molecule type" value="Genomic_DNA"/>
</dbReference>
<evidence type="ECO:0000256" key="5">
    <source>
        <dbReference type="ARBA" id="ARBA00061231"/>
    </source>
</evidence>
<gene>
    <name evidence="8" type="ORF">CIB84_009719</name>
</gene>
<dbReference type="InterPro" id="IPR012675">
    <property type="entry name" value="Beta-grasp_dom_sf"/>
</dbReference>
<dbReference type="GO" id="GO:0000166">
    <property type="term" value="F:nucleotide binding"/>
    <property type="evidence" value="ECO:0007669"/>
    <property type="project" value="InterPro"/>
</dbReference>
<dbReference type="FunFam" id="3.30.980.10:FF:000006">
    <property type="entry name" value="39S ribosomal protein L39, mitochondrial"/>
    <property type="match status" value="1"/>
</dbReference>
<keyword evidence="4" id="KW-0687">Ribonucleoprotein</keyword>
<protein>
    <recommendedName>
        <fullName evidence="6">Large ribosomal subunit protein mL39</fullName>
    </recommendedName>
    <alternativeName>
        <fullName evidence="7">39S ribosomal protein L39, mitochondrial</fullName>
    </alternativeName>
</protein>
<dbReference type="GO" id="GO:0005840">
    <property type="term" value="C:ribosome"/>
    <property type="evidence" value="ECO:0007669"/>
    <property type="project" value="UniProtKB-KW"/>
</dbReference>
<name>A0A2P4SR11_BAMTH</name>
<evidence type="ECO:0000256" key="4">
    <source>
        <dbReference type="ARBA" id="ARBA00023274"/>
    </source>
</evidence>
<dbReference type="SUPFAM" id="SSF55186">
    <property type="entry name" value="ThrRS/AlaRS common domain"/>
    <property type="match status" value="1"/>
</dbReference>
<keyword evidence="9" id="KW-1185">Reference proteome</keyword>
<evidence type="ECO:0000313" key="9">
    <source>
        <dbReference type="Proteomes" id="UP000237246"/>
    </source>
</evidence>
<comment type="similarity">
    <text evidence="5">Belongs to the mitochondrion-specific ribosomal protein mL39 family.</text>
</comment>
<evidence type="ECO:0000256" key="6">
    <source>
        <dbReference type="ARBA" id="ARBA00071662"/>
    </source>
</evidence>
<dbReference type="SUPFAM" id="SSF81271">
    <property type="entry name" value="TGS-like"/>
    <property type="match status" value="1"/>
</dbReference>
<dbReference type="GO" id="GO:0005739">
    <property type="term" value="C:mitochondrion"/>
    <property type="evidence" value="ECO:0007669"/>
    <property type="project" value="UniProtKB-SubCell"/>
</dbReference>
<keyword evidence="3" id="KW-0496">Mitochondrion</keyword>
<organism evidence="8 9">
    <name type="scientific">Bambusicola thoracicus</name>
    <name type="common">Chinese bamboo-partridge</name>
    <name type="synonym">Perdix thoracica</name>
    <dbReference type="NCBI Taxonomy" id="9083"/>
    <lineage>
        <taxon>Eukaryota</taxon>
        <taxon>Metazoa</taxon>
        <taxon>Chordata</taxon>
        <taxon>Craniata</taxon>
        <taxon>Vertebrata</taxon>
        <taxon>Euteleostomi</taxon>
        <taxon>Archelosauria</taxon>
        <taxon>Archosauria</taxon>
        <taxon>Dinosauria</taxon>
        <taxon>Saurischia</taxon>
        <taxon>Theropoda</taxon>
        <taxon>Coelurosauria</taxon>
        <taxon>Aves</taxon>
        <taxon>Neognathae</taxon>
        <taxon>Galloanserae</taxon>
        <taxon>Galliformes</taxon>
        <taxon>Phasianidae</taxon>
        <taxon>Perdicinae</taxon>
        <taxon>Bambusicola</taxon>
    </lineage>
</organism>
<sequence>MQRCELLAVRNDVNNCVTCFSLSLDLSEWHCKKSVLALVDGEVWDMYRPLTKSCEIQFLTFKDEDPEEVNNAYWRSCAMIMASVLKRAFKDEYSVTLVKSPEVPVYSMAMKGVLHYKHDYFLFEIAVISGAFCYDVILDNRLNDWKPTKDNFRSLTRDASKLINKDLPFETLHVEAKVAREMFQHNKYKMEIIEQKASQNMEGIVVLHRCGDFVDVSEGPHIPRTSFCFQYEITAAHILQTSQSELIRRFQGVSLPIHLR</sequence>
<dbReference type="Proteomes" id="UP000237246">
    <property type="component" value="Unassembled WGS sequence"/>
</dbReference>
<evidence type="ECO:0000313" key="8">
    <source>
        <dbReference type="EMBL" id="POI26531.1"/>
    </source>
</evidence>
<comment type="caution">
    <text evidence="8">The sequence shown here is derived from an EMBL/GenBank/DDBJ whole genome shotgun (WGS) entry which is preliminary data.</text>
</comment>